<evidence type="ECO:0000259" key="9">
    <source>
        <dbReference type="Pfam" id="PF08648"/>
    </source>
</evidence>
<feature type="domain" description="U4/U6.U5 small nuclear ribonucleoprotein 27kDa protein" evidence="9">
    <location>
        <begin position="66"/>
        <end position="110"/>
    </location>
</feature>
<evidence type="ECO:0000313" key="11">
    <source>
        <dbReference type="Proteomes" id="UP000054408"/>
    </source>
</evidence>
<evidence type="ECO:0000256" key="8">
    <source>
        <dbReference type="SAM" id="MobiDB-lite"/>
    </source>
</evidence>
<dbReference type="AlphaFoldDB" id="A0A0L0DI99"/>
<dbReference type="Proteomes" id="UP000054408">
    <property type="component" value="Unassembled WGS sequence"/>
</dbReference>
<proteinExistence type="inferred from homology"/>
<dbReference type="GO" id="GO:0071011">
    <property type="term" value="C:precatalytic spliceosome"/>
    <property type="evidence" value="ECO:0007669"/>
    <property type="project" value="TreeGrafter"/>
</dbReference>
<gene>
    <name evidence="10" type="ORF">AMSG_07916</name>
</gene>
<dbReference type="PANTHER" id="PTHR31077">
    <property type="entry name" value="U4/U6.U5 SMALL NUCLEAR RIBONUCLEOPROTEIN 27 KDA PROTEIN"/>
    <property type="match status" value="1"/>
</dbReference>
<dbReference type="GO" id="GO:0008380">
    <property type="term" value="P:RNA splicing"/>
    <property type="evidence" value="ECO:0007669"/>
    <property type="project" value="UniProtKB-KW"/>
</dbReference>
<sequence length="147" mass="15709">MAERSSARARSRSRSRERDEGPSGGTGAAASTAAGEADYLRVLQEYKKQRKAGNKETGADDAAAAQERLMAMMGLPVGFGSTRGKQVAGNIGTVVRKQKRRKITQVVNRDDRRPEYLAAKKAAKEAARNAAIAQAHAGPYAGPRPRS</sequence>
<evidence type="ECO:0000256" key="7">
    <source>
        <dbReference type="ARBA" id="ARBA00023242"/>
    </source>
</evidence>
<evidence type="ECO:0000256" key="2">
    <source>
        <dbReference type="ARBA" id="ARBA00004123"/>
    </source>
</evidence>
<feature type="region of interest" description="Disordered" evidence="8">
    <location>
        <begin position="1"/>
        <end position="36"/>
    </location>
</feature>
<keyword evidence="6" id="KW-0508">mRNA splicing</keyword>
<evidence type="ECO:0000256" key="6">
    <source>
        <dbReference type="ARBA" id="ARBA00023187"/>
    </source>
</evidence>
<evidence type="ECO:0000256" key="3">
    <source>
        <dbReference type="ARBA" id="ARBA00008218"/>
    </source>
</evidence>
<comment type="function">
    <text evidence="1">May play a role in mRNA splicing.</text>
</comment>
<dbReference type="Pfam" id="PF08648">
    <property type="entry name" value="SNRNP27"/>
    <property type="match status" value="1"/>
</dbReference>
<dbReference type="InterPro" id="IPR013957">
    <property type="entry name" value="SNRNP27"/>
</dbReference>
<comment type="subcellular location">
    <subcellularLocation>
        <location evidence="2">Nucleus</location>
    </subcellularLocation>
</comment>
<comment type="subunit">
    <text evidence="4">Part of a tri-snRNP complex.</text>
</comment>
<dbReference type="PANTHER" id="PTHR31077:SF1">
    <property type="entry name" value="U4_U6.U5 SMALL NUCLEAR RIBONUCLEOPROTEIN 27 KDA PROTEIN"/>
    <property type="match status" value="1"/>
</dbReference>
<feature type="region of interest" description="Disordered" evidence="8">
    <location>
        <begin position="128"/>
        <end position="147"/>
    </location>
</feature>
<reference evidence="10 11" key="1">
    <citation type="submission" date="2010-05" db="EMBL/GenBank/DDBJ databases">
        <title>The Genome Sequence of Thecamonas trahens ATCC 50062.</title>
        <authorList>
            <consortium name="The Broad Institute Genome Sequencing Platform"/>
            <person name="Russ C."/>
            <person name="Cuomo C."/>
            <person name="Shea T."/>
            <person name="Young S.K."/>
            <person name="Zeng Q."/>
            <person name="Koehrsen M."/>
            <person name="Haas B."/>
            <person name="Borodovsky M."/>
            <person name="Guigo R."/>
            <person name="Alvarado L."/>
            <person name="Berlin A."/>
            <person name="Bochicchio J."/>
            <person name="Borenstein D."/>
            <person name="Chapman S."/>
            <person name="Chen Z."/>
            <person name="Freedman E."/>
            <person name="Gellesch M."/>
            <person name="Goldberg J."/>
            <person name="Griggs A."/>
            <person name="Gujja S."/>
            <person name="Heilman E."/>
            <person name="Heiman D."/>
            <person name="Hepburn T."/>
            <person name="Howarth C."/>
            <person name="Jen D."/>
            <person name="Larson L."/>
            <person name="Mehta T."/>
            <person name="Park D."/>
            <person name="Pearson M."/>
            <person name="Roberts A."/>
            <person name="Saif S."/>
            <person name="Shenoy N."/>
            <person name="Sisk P."/>
            <person name="Stolte C."/>
            <person name="Sykes S."/>
            <person name="Thomson T."/>
            <person name="Walk T."/>
            <person name="White J."/>
            <person name="Yandava C."/>
            <person name="Burger G."/>
            <person name="Gray M.W."/>
            <person name="Holland P.W.H."/>
            <person name="King N."/>
            <person name="Lang F.B.F."/>
            <person name="Roger A.J."/>
            <person name="Ruiz-Trillo I."/>
            <person name="Lander E."/>
            <person name="Nusbaum C."/>
        </authorList>
    </citation>
    <scope>NUCLEOTIDE SEQUENCE [LARGE SCALE GENOMIC DNA]</scope>
    <source>
        <strain evidence="10 11">ATCC 50062</strain>
    </source>
</reference>
<protein>
    <recommendedName>
        <fullName evidence="9">U4/U6.U5 small nuclear ribonucleoprotein 27kDa protein domain-containing protein</fullName>
    </recommendedName>
</protein>
<keyword evidence="7" id="KW-0539">Nucleus</keyword>
<organism evidence="10 11">
    <name type="scientific">Thecamonas trahens ATCC 50062</name>
    <dbReference type="NCBI Taxonomy" id="461836"/>
    <lineage>
        <taxon>Eukaryota</taxon>
        <taxon>Apusozoa</taxon>
        <taxon>Apusomonadida</taxon>
        <taxon>Apusomonadidae</taxon>
        <taxon>Thecamonas</taxon>
    </lineage>
</organism>
<evidence type="ECO:0000256" key="1">
    <source>
        <dbReference type="ARBA" id="ARBA00003632"/>
    </source>
</evidence>
<dbReference type="EMBL" id="GL349470">
    <property type="protein sequence ID" value="KNC51831.1"/>
    <property type="molecule type" value="Genomic_DNA"/>
</dbReference>
<name>A0A0L0DI99_THETB</name>
<evidence type="ECO:0000256" key="5">
    <source>
        <dbReference type="ARBA" id="ARBA00022664"/>
    </source>
</evidence>
<dbReference type="OrthoDB" id="21368at2759"/>
<keyword evidence="11" id="KW-1185">Reference proteome</keyword>
<evidence type="ECO:0000256" key="4">
    <source>
        <dbReference type="ARBA" id="ARBA00011825"/>
    </source>
</evidence>
<dbReference type="RefSeq" id="XP_013755696.1">
    <property type="nucleotide sequence ID" value="XM_013900242.1"/>
</dbReference>
<dbReference type="GeneID" id="25566732"/>
<evidence type="ECO:0000313" key="10">
    <source>
        <dbReference type="EMBL" id="KNC51831.1"/>
    </source>
</evidence>
<accession>A0A0L0DI99</accession>
<feature type="compositionally biased region" description="Low complexity" evidence="8">
    <location>
        <begin position="128"/>
        <end position="137"/>
    </location>
</feature>
<keyword evidence="5" id="KW-0507">mRNA processing</keyword>
<comment type="similarity">
    <text evidence="3">Belongs to the SNUT3 family.</text>
</comment>
<dbReference type="GO" id="GO:0006397">
    <property type="term" value="P:mRNA processing"/>
    <property type="evidence" value="ECO:0007669"/>
    <property type="project" value="UniProtKB-KW"/>
</dbReference>